<keyword evidence="1" id="KW-0597">Phosphoprotein</keyword>
<organism evidence="3 4">
    <name type="scientific">Candidatus Magnetoglobus multicellularis str. Araruama</name>
    <dbReference type="NCBI Taxonomy" id="890399"/>
    <lineage>
        <taxon>Bacteria</taxon>
        <taxon>Pseudomonadati</taxon>
        <taxon>Thermodesulfobacteriota</taxon>
        <taxon>Desulfobacteria</taxon>
        <taxon>Desulfobacterales</taxon>
        <taxon>Desulfobacteraceae</taxon>
        <taxon>Candidatus Magnetoglobus</taxon>
    </lineage>
</organism>
<evidence type="ECO:0000259" key="2">
    <source>
        <dbReference type="PROSITE" id="PS50093"/>
    </source>
</evidence>
<dbReference type="SUPFAM" id="SSF101898">
    <property type="entry name" value="NHL repeat"/>
    <property type="match status" value="1"/>
</dbReference>
<accession>A0A1V1P8K5</accession>
<dbReference type="EMBL" id="ATBP01000318">
    <property type="protein sequence ID" value="ETR71114.1"/>
    <property type="molecule type" value="Genomic_DNA"/>
</dbReference>
<dbReference type="Gene3D" id="2.130.10.10">
    <property type="entry name" value="YVTN repeat-like/Quinoprotein amine dehydrogenase"/>
    <property type="match status" value="3"/>
</dbReference>
<gene>
    <name evidence="3" type="ORF">OMM_02734</name>
</gene>
<reference evidence="4" key="1">
    <citation type="submission" date="2012-11" db="EMBL/GenBank/DDBJ databases">
        <authorList>
            <person name="Lucero-Rivera Y.E."/>
            <person name="Tovar-Ramirez D."/>
        </authorList>
    </citation>
    <scope>NUCLEOTIDE SEQUENCE [LARGE SCALE GENOMIC DNA]</scope>
    <source>
        <strain evidence="4">Araruama</strain>
    </source>
</reference>
<dbReference type="SUPFAM" id="SSF63829">
    <property type="entry name" value="Calcium-dependent phosphotriesterase"/>
    <property type="match status" value="1"/>
</dbReference>
<evidence type="ECO:0000256" key="1">
    <source>
        <dbReference type="ARBA" id="ARBA00022553"/>
    </source>
</evidence>
<dbReference type="InterPro" id="IPR035986">
    <property type="entry name" value="PKD_dom_sf"/>
</dbReference>
<sequence>MVINHYESIVFFIISVGLLCKPELAYSDLQVYISSSPVVGALSYEQSLEAAIIDAQSPVHYVWDFGDNQVSFDPNPVHAYASPGEYRVWLNVMDADGQSANAIHWIQVRHDIFQADQQVAYRYLSAASANCLFWDQYRSQTLWIGSAGGLIQWDLADNYQCYYRNHLPTGTVQDICQMFDQSIWIATTNGLVQFKPLTHEWMTYHSHNSAITANNIQTLATSQDRKQLWIGTSGGGILCWNALEKYWREYSTQNTELPTNNIQDLILDNNDNLWVATHRGLFFLDITDNQWQFIQTNTSALPDNVINVLCHDHRNHIWAGTWNTGLVSFDPMNEQWKQYNLNNSPLTDNYVAHVISSPDGTIWSAASKQGLFQLNPDTHSWQSFQTIGESHTDDCFNTAIIADQNNLLVNVNDSLIKMDARAHCLNQTRLIHRQLPDNSVSCLIHSDNDELWMGFHKKGLAKLSPSTHEWQYWHPMNSPLKSFDIQCICEMSGGKLALGTGNGLALYNDNAGQWTVYQSDNSPLPHNTVVSLYYDANACLWIGTMNGLASFTPAVYQWKNFSITDRITALAQTIDGRIWAGTATNGVLVYDALNNSWTRFNQENSGIPGNYIQSITGGKDRKLWIGTMYNGFGSLDLDTHQYSHYNTTNTSLLSNTITGLEQSQSGVLWVGTNDTHLYRFHPLTHEWHTVALNQNVSDNTAIVDIAIQDEDDLWIGTQENGVWHISWPQSLEVPGSLIIIDNAKSQFTRNDRHLLLANIYHTFLKKGFRHNDICLITPAQSIDINGDHCFDPVIDHHPDSTSIVHAISEWASERYQANKPLIVFMLGQWQMNPEKGTPEYVISNNNPLSLSNFNDAINAYELHTGTQSIVILDGPDANISFKNLTTKGRIVIVSGFQDKMRQSIHTSFIPYFLKSVFAGDSFYESFIQAKNHTESWQHWQGRPIIDDNGDGISDATDGSFARQIKIKSSQANLPVAKFQSIQVSTKNTESLALTIIGSMPMAIVQATLFPVSSDTQALTPLSIVPLSNYRTVTYCGMIQDVPPGTYELAVMAQDYHGNLISSEPEIIQMGSHQTGSIRGAVHLMIGTHKIAFQGSHVSVCLQNTDFQSIVYPDGSFSLNQIPVGTYNMTIQSPEFQLSLFDTVHIQAGSIQQLTPVHLDLAKQWCSLDSDCNGRYGLRDVLHLLQQLTGTLEK</sequence>
<dbReference type="InterPro" id="IPR011044">
    <property type="entry name" value="Quino_amine_DH_bsu"/>
</dbReference>
<dbReference type="GO" id="GO:0000155">
    <property type="term" value="F:phosphorelay sensor kinase activity"/>
    <property type="evidence" value="ECO:0007669"/>
    <property type="project" value="TreeGrafter"/>
</dbReference>
<dbReference type="InterPro" id="IPR015943">
    <property type="entry name" value="WD40/YVTN_repeat-like_dom_sf"/>
</dbReference>
<name>A0A1V1P8K5_9BACT</name>
<dbReference type="InterPro" id="IPR013783">
    <property type="entry name" value="Ig-like_fold"/>
</dbReference>
<dbReference type="SMART" id="SM00089">
    <property type="entry name" value="PKD"/>
    <property type="match status" value="1"/>
</dbReference>
<dbReference type="Pfam" id="PF07494">
    <property type="entry name" value="Reg_prop"/>
    <property type="match status" value="2"/>
</dbReference>
<dbReference type="Gene3D" id="2.60.40.1120">
    <property type="entry name" value="Carboxypeptidase-like, regulatory domain"/>
    <property type="match status" value="1"/>
</dbReference>
<evidence type="ECO:0000313" key="3">
    <source>
        <dbReference type="EMBL" id="ETR71114.1"/>
    </source>
</evidence>
<dbReference type="InterPro" id="IPR022409">
    <property type="entry name" value="PKD/Chitinase_dom"/>
</dbReference>
<dbReference type="SUPFAM" id="SSF50969">
    <property type="entry name" value="YVTN repeat-like/Quinoprotein amine dehydrogenase"/>
    <property type="match status" value="1"/>
</dbReference>
<dbReference type="SUPFAM" id="SSF49452">
    <property type="entry name" value="Starch-binding domain-like"/>
    <property type="match status" value="1"/>
</dbReference>
<dbReference type="AlphaFoldDB" id="A0A1V1P8K5"/>
<dbReference type="InterPro" id="IPR013784">
    <property type="entry name" value="Carb-bd-like_fold"/>
</dbReference>
<dbReference type="SUPFAM" id="SSF49299">
    <property type="entry name" value="PKD domain"/>
    <property type="match status" value="1"/>
</dbReference>
<dbReference type="PROSITE" id="PS50093">
    <property type="entry name" value="PKD"/>
    <property type="match status" value="1"/>
</dbReference>
<protein>
    <submittedName>
        <fullName evidence="3">Two component regulator propeller domain-containing protein</fullName>
    </submittedName>
</protein>
<dbReference type="PANTHER" id="PTHR43547:SF2">
    <property type="entry name" value="HYBRID SIGNAL TRANSDUCTION HISTIDINE KINASE C"/>
    <property type="match status" value="1"/>
</dbReference>
<proteinExistence type="predicted"/>
<dbReference type="Gene3D" id="2.60.40.10">
    <property type="entry name" value="Immunoglobulins"/>
    <property type="match status" value="1"/>
</dbReference>
<dbReference type="Proteomes" id="UP000189670">
    <property type="component" value="Unassembled WGS sequence"/>
</dbReference>
<dbReference type="CDD" id="cd00146">
    <property type="entry name" value="PKD"/>
    <property type="match status" value="1"/>
</dbReference>
<dbReference type="InterPro" id="IPR011110">
    <property type="entry name" value="Reg_prop"/>
</dbReference>
<dbReference type="Pfam" id="PF18911">
    <property type="entry name" value="PKD_4"/>
    <property type="match status" value="1"/>
</dbReference>
<dbReference type="InterPro" id="IPR000601">
    <property type="entry name" value="PKD_dom"/>
</dbReference>
<comment type="caution">
    <text evidence="3">The sequence shown here is derived from an EMBL/GenBank/DDBJ whole genome shotgun (WGS) entry which is preliminary data.</text>
</comment>
<dbReference type="PANTHER" id="PTHR43547">
    <property type="entry name" value="TWO-COMPONENT HISTIDINE KINASE"/>
    <property type="match status" value="1"/>
</dbReference>
<dbReference type="GO" id="GO:0030246">
    <property type="term" value="F:carbohydrate binding"/>
    <property type="evidence" value="ECO:0007669"/>
    <property type="project" value="InterPro"/>
</dbReference>
<evidence type="ECO:0000313" key="4">
    <source>
        <dbReference type="Proteomes" id="UP000189670"/>
    </source>
</evidence>
<feature type="domain" description="PKD" evidence="2">
    <location>
        <begin position="57"/>
        <end position="102"/>
    </location>
</feature>